<evidence type="ECO:0000313" key="2">
    <source>
        <dbReference type="EMBL" id="ALP92826.1"/>
    </source>
</evidence>
<proteinExistence type="predicted"/>
<reference evidence="2 3" key="1">
    <citation type="journal article" date="2015" name="Nat. Commun.">
        <title>Production of butyrate from lysine and the Amadori product fructoselysine by a human gut commensal.</title>
        <authorList>
            <person name="Bui T.P."/>
            <person name="Ritari J."/>
            <person name="Boeren S."/>
            <person name="de Waard P."/>
            <person name="Plugge C.M."/>
            <person name="de Vos W.M."/>
        </authorList>
    </citation>
    <scope>NUCLEOTIDE SEQUENCE [LARGE SCALE GENOMIC DNA]</scope>
    <source>
        <strain evidence="2 3">AF211</strain>
    </source>
</reference>
<gene>
    <name evidence="2" type="ORF">IB211_00431</name>
</gene>
<accession>A0A0S2W0I2</accession>
<reference evidence="3" key="2">
    <citation type="submission" date="2015-04" db="EMBL/GenBank/DDBJ databases">
        <title>A butyrogenic pathway from the amino acid lysine in a human gut commensal.</title>
        <authorList>
            <person name="de Vos W.M."/>
            <person name="Bui N.T.P."/>
            <person name="Plugge C.M."/>
            <person name="Ritari J."/>
        </authorList>
    </citation>
    <scope>NUCLEOTIDE SEQUENCE [LARGE SCALE GENOMIC DNA]</scope>
    <source>
        <strain evidence="3">AF211</strain>
    </source>
</reference>
<keyword evidence="3" id="KW-1185">Reference proteome</keyword>
<feature type="region of interest" description="Disordered" evidence="1">
    <location>
        <begin position="1"/>
        <end position="23"/>
    </location>
</feature>
<evidence type="ECO:0000313" key="3">
    <source>
        <dbReference type="Proteomes" id="UP000064844"/>
    </source>
</evidence>
<dbReference type="EMBL" id="CP011307">
    <property type="protein sequence ID" value="ALP92826.1"/>
    <property type="molecule type" value="Genomic_DNA"/>
</dbReference>
<protein>
    <submittedName>
        <fullName evidence="2">Uncharacterized protein</fullName>
    </submittedName>
</protein>
<sequence>MGQTSPPHTKHIFLRDKKRKQRQHCARTVDSVRAQCCF</sequence>
<organism evidence="2 3">
    <name type="scientific">Intestinimonas butyriciproducens</name>
    <dbReference type="NCBI Taxonomy" id="1297617"/>
    <lineage>
        <taxon>Bacteria</taxon>
        <taxon>Bacillati</taxon>
        <taxon>Bacillota</taxon>
        <taxon>Clostridia</taxon>
        <taxon>Eubacteriales</taxon>
        <taxon>Intestinimonas</taxon>
    </lineage>
</organism>
<dbReference type="AlphaFoldDB" id="A0A0S2W0I2"/>
<name>A0A0S2W0I2_9FIRM</name>
<dbReference type="KEGG" id="ibu:IB211_00431"/>
<evidence type="ECO:0000256" key="1">
    <source>
        <dbReference type="SAM" id="MobiDB-lite"/>
    </source>
</evidence>
<feature type="compositionally biased region" description="Basic residues" evidence="1">
    <location>
        <begin position="8"/>
        <end position="23"/>
    </location>
</feature>
<dbReference type="Proteomes" id="UP000064844">
    <property type="component" value="Chromosome"/>
</dbReference>